<accession>A0A1B7MYE1</accession>
<protein>
    <submittedName>
        <fullName evidence="1">Uncharacterized protein</fullName>
    </submittedName>
</protein>
<organism evidence="1 2">
    <name type="scientific">Rhizopogon vinicolor AM-OR11-026</name>
    <dbReference type="NCBI Taxonomy" id="1314800"/>
    <lineage>
        <taxon>Eukaryota</taxon>
        <taxon>Fungi</taxon>
        <taxon>Dikarya</taxon>
        <taxon>Basidiomycota</taxon>
        <taxon>Agaricomycotina</taxon>
        <taxon>Agaricomycetes</taxon>
        <taxon>Agaricomycetidae</taxon>
        <taxon>Boletales</taxon>
        <taxon>Suillineae</taxon>
        <taxon>Rhizopogonaceae</taxon>
        <taxon>Rhizopogon</taxon>
    </lineage>
</organism>
<dbReference type="InParanoid" id="A0A1B7MYE1"/>
<dbReference type="EMBL" id="KV448343">
    <property type="protein sequence ID" value="OAX37571.1"/>
    <property type="molecule type" value="Genomic_DNA"/>
</dbReference>
<proteinExistence type="predicted"/>
<evidence type="ECO:0000313" key="1">
    <source>
        <dbReference type="EMBL" id="OAX37571.1"/>
    </source>
</evidence>
<dbReference type="Proteomes" id="UP000092154">
    <property type="component" value="Unassembled WGS sequence"/>
</dbReference>
<gene>
    <name evidence="1" type="ORF">K503DRAFT_771360</name>
</gene>
<dbReference type="AlphaFoldDB" id="A0A1B7MYE1"/>
<keyword evidence="2" id="KW-1185">Reference proteome</keyword>
<reference evidence="1 2" key="1">
    <citation type="submission" date="2016-06" db="EMBL/GenBank/DDBJ databases">
        <title>Comparative genomics of the ectomycorrhizal sister species Rhizopogon vinicolor and Rhizopogon vesiculosus (Basidiomycota: Boletales) reveals a divergence of the mating type B locus.</title>
        <authorList>
            <consortium name="DOE Joint Genome Institute"/>
            <person name="Mujic A.B."/>
            <person name="Kuo A."/>
            <person name="Tritt A."/>
            <person name="Lipzen A."/>
            <person name="Chen C."/>
            <person name="Johnson J."/>
            <person name="Sharma A."/>
            <person name="Barry K."/>
            <person name="Grigoriev I.V."/>
            <person name="Spatafora J.W."/>
        </authorList>
    </citation>
    <scope>NUCLEOTIDE SEQUENCE [LARGE SCALE GENOMIC DNA]</scope>
    <source>
        <strain evidence="1 2">AM-OR11-026</strain>
    </source>
</reference>
<name>A0A1B7MYE1_9AGAM</name>
<sequence length="68" mass="7424">MPEQEYIQAQDAGAAPVIRSLRTQKPDPHIDSVPILSTPAEACNSGSAREYDENDVIPYVRVADVQCP</sequence>
<evidence type="ECO:0000313" key="2">
    <source>
        <dbReference type="Proteomes" id="UP000092154"/>
    </source>
</evidence>